<dbReference type="EMBL" id="HBIM01016949">
    <property type="protein sequence ID" value="CAE0416076.1"/>
    <property type="molecule type" value="Transcribed_RNA"/>
</dbReference>
<reference evidence="1" key="1">
    <citation type="submission" date="2021-01" db="EMBL/GenBank/DDBJ databases">
        <authorList>
            <person name="Corre E."/>
            <person name="Pelletier E."/>
            <person name="Niang G."/>
            <person name="Scheremetjew M."/>
            <person name="Finn R."/>
            <person name="Kale V."/>
            <person name="Holt S."/>
            <person name="Cochrane G."/>
            <person name="Meng A."/>
            <person name="Brown T."/>
            <person name="Cohen L."/>
        </authorList>
    </citation>
    <scope>NUCLEOTIDE SEQUENCE</scope>
    <source>
        <strain evidence="1">CCMP127</strain>
    </source>
</reference>
<gene>
    <name evidence="1" type="ORF">ACOF00016_LOCUS13141</name>
</gene>
<accession>A0A7S3LAZ1</accession>
<evidence type="ECO:0000313" key="1">
    <source>
        <dbReference type="EMBL" id="CAE0416076.1"/>
    </source>
</evidence>
<dbReference type="AlphaFoldDB" id="A0A7S3LAZ1"/>
<name>A0A7S3LAZ1_9STRA</name>
<protein>
    <submittedName>
        <fullName evidence="1">Uncharacterized protein</fullName>
    </submittedName>
</protein>
<organism evidence="1">
    <name type="scientific">Amphora coffeiformis</name>
    <dbReference type="NCBI Taxonomy" id="265554"/>
    <lineage>
        <taxon>Eukaryota</taxon>
        <taxon>Sar</taxon>
        <taxon>Stramenopiles</taxon>
        <taxon>Ochrophyta</taxon>
        <taxon>Bacillariophyta</taxon>
        <taxon>Bacillariophyceae</taxon>
        <taxon>Bacillariophycidae</taxon>
        <taxon>Thalassiophysales</taxon>
        <taxon>Catenulaceae</taxon>
        <taxon>Amphora</taxon>
    </lineage>
</organism>
<proteinExistence type="predicted"/>
<sequence length="117" mass="12631">MSGCGITTGGAIVATRNVPEFEGESDPSLSIVKIICAVAAGAASSRRRALAIVVVVWRIRQGVGPAHDFTKFRYYLGAGQFETRTPKEEAPKQQQPTKKATQLTCFVSTGQRLYSKN</sequence>